<accession>A0AAW9NL15</accession>
<evidence type="ECO:0000313" key="1">
    <source>
        <dbReference type="EMBL" id="MEC0276859.1"/>
    </source>
</evidence>
<evidence type="ECO:0000313" key="2">
    <source>
        <dbReference type="Proteomes" id="UP001307168"/>
    </source>
</evidence>
<dbReference type="RefSeq" id="WP_367408400.1">
    <property type="nucleotide sequence ID" value="NZ_JARNBH010000042.1"/>
</dbReference>
<dbReference type="EMBL" id="JARNBH010000042">
    <property type="protein sequence ID" value="MEC0276859.1"/>
    <property type="molecule type" value="Genomic_DNA"/>
</dbReference>
<gene>
    <name evidence="1" type="ORF">P4706_28115</name>
</gene>
<dbReference type="AlphaFoldDB" id="A0AAW9NL15"/>
<protein>
    <submittedName>
        <fullName evidence="1">Uncharacterized protein</fullName>
    </submittedName>
</protein>
<name>A0AAW9NL15_9BACI</name>
<reference evidence="1 2" key="1">
    <citation type="submission" date="2023-03" db="EMBL/GenBank/DDBJ databases">
        <title>Bacillus Genome Sequencing.</title>
        <authorList>
            <person name="Dunlap C."/>
        </authorList>
    </citation>
    <scope>NUCLEOTIDE SEQUENCE [LARGE SCALE GENOMIC DNA]</scope>
    <source>
        <strain evidence="1 2">B-41290</strain>
    </source>
</reference>
<comment type="caution">
    <text evidence="1">The sequence shown here is derived from an EMBL/GenBank/DDBJ whole genome shotgun (WGS) entry which is preliminary data.</text>
</comment>
<keyword evidence="2" id="KW-1185">Reference proteome</keyword>
<proteinExistence type="predicted"/>
<organism evidence="1 2">
    <name type="scientific">Peribacillus castrilensis</name>
    <dbReference type="NCBI Taxonomy" id="2897690"/>
    <lineage>
        <taxon>Bacteria</taxon>
        <taxon>Bacillati</taxon>
        <taxon>Bacillota</taxon>
        <taxon>Bacilli</taxon>
        <taxon>Bacillales</taxon>
        <taxon>Bacillaceae</taxon>
        <taxon>Peribacillus</taxon>
    </lineage>
</organism>
<sequence length="63" mass="7131">MSESPRFGNISMYQAAAQYLGVDEAEVIDNNDGESITVFDMIYLIFPLELGLSEYKYAIIPYN</sequence>
<dbReference type="Proteomes" id="UP001307168">
    <property type="component" value="Unassembled WGS sequence"/>
</dbReference>